<dbReference type="AlphaFoldDB" id="A0A378IEC9"/>
<dbReference type="Proteomes" id="UP000255316">
    <property type="component" value="Unassembled WGS sequence"/>
</dbReference>
<sequence length="313" mass="37421">MKRWFILLLFLFCSFSVHAFNWYDLWATPDQQGQDLMAKNQFKEAKETFTRNDWAATAAYRAGDYQKAAELYQNLGNEQGYYNEGNSLVHLGKYQEALKAYDKALAINSANQDALYNRKLIEDLLKKNKDQPNKDQPNKDQQNKDQQNKDQPNKDQPNKDQQNKDQQNKDQQNKDQQNKDQPNKDQQNKDQQNKDQQNKDQQNKDQQNKDQQNKDQQNKDQQNKDQQNKDQQNKDQQNKDQQNKDQQNKDQQNKDQQNKKNQTPQNSEAQSEAEREKQQAKEQWLRLIPDDPAGLMREKFLRDHLRRERGWYQ</sequence>
<protein>
    <submittedName>
        <fullName evidence="4">TPR domain protein in aerotolerance operon</fullName>
    </submittedName>
</protein>
<feature type="chain" id="PRO_5017061616" evidence="3">
    <location>
        <begin position="20"/>
        <end position="313"/>
    </location>
</feature>
<dbReference type="InterPro" id="IPR019734">
    <property type="entry name" value="TPR_rpt"/>
</dbReference>
<keyword evidence="3" id="KW-0732">Signal</keyword>
<dbReference type="OrthoDB" id="9807628at2"/>
<feature type="region of interest" description="Disordered" evidence="2">
    <location>
        <begin position="127"/>
        <end position="296"/>
    </location>
</feature>
<name>A0A378IEC9_9GAMM</name>
<dbReference type="EMBL" id="UGNX01000001">
    <property type="protein sequence ID" value="STX33578.1"/>
    <property type="molecule type" value="Genomic_DNA"/>
</dbReference>
<feature type="compositionally biased region" description="Basic and acidic residues" evidence="2">
    <location>
        <begin position="272"/>
        <end position="284"/>
    </location>
</feature>
<dbReference type="PROSITE" id="PS50005">
    <property type="entry name" value="TPR"/>
    <property type="match status" value="1"/>
</dbReference>
<feature type="repeat" description="TPR" evidence="1">
    <location>
        <begin position="78"/>
        <end position="111"/>
    </location>
</feature>
<gene>
    <name evidence="4" type="ORF">NCTC12438_00149</name>
</gene>
<dbReference type="Pfam" id="PF00515">
    <property type="entry name" value="TPR_1"/>
    <property type="match status" value="1"/>
</dbReference>
<keyword evidence="1" id="KW-0802">TPR repeat</keyword>
<evidence type="ECO:0000256" key="3">
    <source>
        <dbReference type="SAM" id="SignalP"/>
    </source>
</evidence>
<evidence type="ECO:0000313" key="5">
    <source>
        <dbReference type="Proteomes" id="UP000255316"/>
    </source>
</evidence>
<evidence type="ECO:0000313" key="4">
    <source>
        <dbReference type="EMBL" id="STX33578.1"/>
    </source>
</evidence>
<evidence type="ECO:0000256" key="1">
    <source>
        <dbReference type="PROSITE-ProRule" id="PRU00339"/>
    </source>
</evidence>
<dbReference type="STRING" id="28085.Lcin_0897"/>
<dbReference type="PROSITE" id="PS50293">
    <property type="entry name" value="TPR_REGION"/>
    <property type="match status" value="1"/>
</dbReference>
<dbReference type="SMART" id="SM00028">
    <property type="entry name" value="TPR"/>
    <property type="match status" value="1"/>
</dbReference>
<dbReference type="InterPro" id="IPR011990">
    <property type="entry name" value="TPR-like_helical_dom_sf"/>
</dbReference>
<dbReference type="Gene3D" id="1.25.40.10">
    <property type="entry name" value="Tetratricopeptide repeat domain"/>
    <property type="match status" value="1"/>
</dbReference>
<feature type="compositionally biased region" description="Basic and acidic residues" evidence="2">
    <location>
        <begin position="127"/>
        <end position="258"/>
    </location>
</feature>
<organism evidence="4 5">
    <name type="scientific">Legionella cincinnatiensis</name>
    <dbReference type="NCBI Taxonomy" id="28085"/>
    <lineage>
        <taxon>Bacteria</taxon>
        <taxon>Pseudomonadati</taxon>
        <taxon>Pseudomonadota</taxon>
        <taxon>Gammaproteobacteria</taxon>
        <taxon>Legionellales</taxon>
        <taxon>Legionellaceae</taxon>
        <taxon>Legionella</taxon>
    </lineage>
</organism>
<feature type="signal peptide" evidence="3">
    <location>
        <begin position="1"/>
        <end position="19"/>
    </location>
</feature>
<reference evidence="4 5" key="1">
    <citation type="submission" date="2018-06" db="EMBL/GenBank/DDBJ databases">
        <authorList>
            <consortium name="Pathogen Informatics"/>
            <person name="Doyle S."/>
        </authorList>
    </citation>
    <scope>NUCLEOTIDE SEQUENCE [LARGE SCALE GENOMIC DNA]</scope>
    <source>
        <strain evidence="4 5">NCTC12438</strain>
    </source>
</reference>
<feature type="compositionally biased region" description="Low complexity" evidence="2">
    <location>
        <begin position="259"/>
        <end position="270"/>
    </location>
</feature>
<dbReference type="SUPFAM" id="SSF48452">
    <property type="entry name" value="TPR-like"/>
    <property type="match status" value="1"/>
</dbReference>
<proteinExistence type="predicted"/>
<evidence type="ECO:0000256" key="2">
    <source>
        <dbReference type="SAM" id="MobiDB-lite"/>
    </source>
</evidence>
<accession>A0A378IEC9</accession>